<feature type="transmembrane region" description="Helical" evidence="1">
    <location>
        <begin position="124"/>
        <end position="146"/>
    </location>
</feature>
<gene>
    <name evidence="2" type="ORF">TRFO_26019</name>
</gene>
<keyword evidence="3" id="KW-1185">Reference proteome</keyword>
<proteinExistence type="predicted"/>
<feature type="transmembrane region" description="Helical" evidence="1">
    <location>
        <begin position="158"/>
        <end position="179"/>
    </location>
</feature>
<evidence type="ECO:0000313" key="2">
    <source>
        <dbReference type="EMBL" id="OHT06095.1"/>
    </source>
</evidence>
<dbReference type="GeneID" id="94839398"/>
<dbReference type="VEuPathDB" id="TrichDB:TRFO_26019"/>
<name>A0A1J4K3Y1_9EUKA</name>
<evidence type="ECO:0000256" key="1">
    <source>
        <dbReference type="SAM" id="Phobius"/>
    </source>
</evidence>
<protein>
    <submittedName>
        <fullName evidence="2">Uncharacterized protein</fullName>
    </submittedName>
</protein>
<evidence type="ECO:0000313" key="3">
    <source>
        <dbReference type="Proteomes" id="UP000179807"/>
    </source>
</evidence>
<dbReference type="Proteomes" id="UP000179807">
    <property type="component" value="Unassembled WGS sequence"/>
</dbReference>
<dbReference type="AlphaFoldDB" id="A0A1J4K3Y1"/>
<dbReference type="RefSeq" id="XP_068359231.1">
    <property type="nucleotide sequence ID" value="XM_068504694.1"/>
</dbReference>
<keyword evidence="1" id="KW-0472">Membrane</keyword>
<sequence length="193" mass="23102">MYFFFILAYRTLIKLTKHDHSGSLPRYFNFEEGGTIDVNINLRDRFFEYIICSKEEFKQYFITFNQSECSFHGYIARGTLSKTIVKKGSYQFYFFQNIDHQNIEATVTLHNKKTLLDLNDFPSLYTQSIIGGLLILFFILWLINWIMNNKHTFTIHEVITISFLASILYYIISFCKYYHYHNSDEKSYLDEVQ</sequence>
<reference evidence="2" key="1">
    <citation type="submission" date="2016-10" db="EMBL/GenBank/DDBJ databases">
        <authorList>
            <person name="Benchimol M."/>
            <person name="Almeida L.G."/>
            <person name="Vasconcelos A.T."/>
            <person name="Perreira-Neves A."/>
            <person name="Rosa I.A."/>
            <person name="Tasca T."/>
            <person name="Bogo M.R."/>
            <person name="de Souza W."/>
        </authorList>
    </citation>
    <scope>NUCLEOTIDE SEQUENCE [LARGE SCALE GENOMIC DNA]</scope>
    <source>
        <strain evidence="2">K</strain>
    </source>
</reference>
<keyword evidence="1" id="KW-0812">Transmembrane</keyword>
<accession>A0A1J4K3Y1</accession>
<comment type="caution">
    <text evidence="2">The sequence shown here is derived from an EMBL/GenBank/DDBJ whole genome shotgun (WGS) entry which is preliminary data.</text>
</comment>
<organism evidence="2 3">
    <name type="scientific">Tritrichomonas foetus</name>
    <dbReference type="NCBI Taxonomy" id="1144522"/>
    <lineage>
        <taxon>Eukaryota</taxon>
        <taxon>Metamonada</taxon>
        <taxon>Parabasalia</taxon>
        <taxon>Tritrichomonadida</taxon>
        <taxon>Tritrichomonadidae</taxon>
        <taxon>Tritrichomonas</taxon>
    </lineage>
</organism>
<keyword evidence="1" id="KW-1133">Transmembrane helix</keyword>
<dbReference type="EMBL" id="MLAK01000737">
    <property type="protein sequence ID" value="OHT06095.1"/>
    <property type="molecule type" value="Genomic_DNA"/>
</dbReference>